<evidence type="ECO:0000256" key="2">
    <source>
        <dbReference type="ARBA" id="ARBA00022723"/>
    </source>
</evidence>
<dbReference type="EC" id="3.5.1.96" evidence="5 6"/>
<dbReference type="UniPathway" id="UPA00185">
    <property type="reaction ID" value="UER00283"/>
</dbReference>
<gene>
    <name evidence="5 9" type="primary">astE</name>
    <name evidence="9" type="ORF">DBZ36_04450</name>
</gene>
<dbReference type="NCBIfam" id="TIGR03242">
    <property type="entry name" value="arg_catab_astE"/>
    <property type="match status" value="1"/>
</dbReference>
<comment type="cofactor">
    <cofactor evidence="5">
        <name>Zn(2+)</name>
        <dbReference type="ChEBI" id="CHEBI:29105"/>
    </cofactor>
    <text evidence="5">Binds 1 zinc ion per subunit.</text>
</comment>
<evidence type="ECO:0000256" key="1">
    <source>
        <dbReference type="ARBA" id="ARBA00022503"/>
    </source>
</evidence>
<protein>
    <recommendedName>
        <fullName evidence="5 6">Succinylglutamate desuccinylase</fullName>
        <ecNumber evidence="5 6">3.5.1.96</ecNumber>
    </recommendedName>
</protein>
<evidence type="ECO:0000256" key="4">
    <source>
        <dbReference type="ARBA" id="ARBA00022833"/>
    </source>
</evidence>
<evidence type="ECO:0000259" key="7">
    <source>
        <dbReference type="Pfam" id="PF04952"/>
    </source>
</evidence>
<evidence type="ECO:0000313" key="9">
    <source>
        <dbReference type="EMBL" id="RKF19715.1"/>
    </source>
</evidence>
<dbReference type="GO" id="GO:0008270">
    <property type="term" value="F:zinc ion binding"/>
    <property type="evidence" value="ECO:0007669"/>
    <property type="project" value="UniProtKB-UniRule"/>
</dbReference>
<sequence>MQSQLTELGLIASLLRLDASWEQCSFEIPGSCIVQCLDEGCIEITAMQNSKQRALVYSAGVHGNETAPIELLDQLLSLVLRGELIPHQNLLLLIGNPEAMRLGCRELGTNLNRLFCGAHKRLDVDGEHVRAQILERHVADFYTSNTGSVERIHLDLHTAIRDSKFAKFVVYPFTHGEALDANSLAWLQACELDCVLFSNTPTTTFSYHSARTHGARAFTIELGKVNDFGENDLTSMSAMFEQLKYLLSAETSQQHSLVLERCHWFEVSETLVKAQAQFELCFSVDLANFTQFENGDVIALQADEPVIISDGPKAVIFPNANVAVGQRAALLVKKMDSEKIRLIAGDQLKLGKF</sequence>
<proteinExistence type="inferred from homology"/>
<evidence type="ECO:0000256" key="6">
    <source>
        <dbReference type="NCBIfam" id="TIGR03242"/>
    </source>
</evidence>
<keyword evidence="2 5" id="KW-0479">Metal-binding</keyword>
<dbReference type="Gene3D" id="3.40.630.10">
    <property type="entry name" value="Zn peptidases"/>
    <property type="match status" value="1"/>
</dbReference>
<evidence type="ECO:0000313" key="10">
    <source>
        <dbReference type="Proteomes" id="UP000286482"/>
    </source>
</evidence>
<keyword evidence="3 5" id="KW-0378">Hydrolase</keyword>
<dbReference type="SUPFAM" id="SSF53187">
    <property type="entry name" value="Zn-dependent exopeptidases"/>
    <property type="match status" value="1"/>
</dbReference>
<dbReference type="HAMAP" id="MF_00767">
    <property type="entry name" value="Arg_catab_AstE"/>
    <property type="match status" value="1"/>
</dbReference>
<dbReference type="InterPro" id="IPR055438">
    <property type="entry name" value="AstE_AspA_cat"/>
</dbReference>
<feature type="domain" description="AstE/AspA barrel-sandwich hybrid" evidence="7">
    <location>
        <begin position="261"/>
        <end position="334"/>
    </location>
</feature>
<dbReference type="GO" id="GO:0019545">
    <property type="term" value="P:L-arginine catabolic process to succinate"/>
    <property type="evidence" value="ECO:0007669"/>
    <property type="project" value="UniProtKB-UniRule"/>
</dbReference>
<keyword evidence="1 5" id="KW-0056">Arginine metabolism</keyword>
<dbReference type="InterPro" id="IPR007036">
    <property type="entry name" value="Aste_AspA_hybrid_dom"/>
</dbReference>
<dbReference type="PANTHER" id="PTHR15162:SF7">
    <property type="entry name" value="SUCCINYLGLUTAMATE DESUCCINYLASE"/>
    <property type="match status" value="1"/>
</dbReference>
<feature type="active site" evidence="5">
    <location>
        <position position="221"/>
    </location>
</feature>
<keyword evidence="10" id="KW-1185">Reference proteome</keyword>
<reference evidence="9 10" key="1">
    <citation type="submission" date="2018-09" db="EMBL/GenBank/DDBJ databases">
        <authorList>
            <person name="Wang Z."/>
        </authorList>
    </citation>
    <scope>NUCLEOTIDE SEQUENCE [LARGE SCALE GENOMIC DNA]</scope>
    <source>
        <strain evidence="9 10">ALS 81</strain>
    </source>
</reference>
<dbReference type="OrthoDB" id="5290473at2"/>
<dbReference type="PANTHER" id="PTHR15162">
    <property type="entry name" value="ASPARTOACYLASE"/>
    <property type="match status" value="1"/>
</dbReference>
<feature type="domain" description="Succinylglutamate desuccinylase/Aspartoacylase catalytic" evidence="8">
    <location>
        <begin position="53"/>
        <end position="243"/>
    </location>
</feature>
<dbReference type="NCBIfam" id="NF003706">
    <property type="entry name" value="PRK05324.1"/>
    <property type="match status" value="1"/>
</dbReference>
<dbReference type="Pfam" id="PF24827">
    <property type="entry name" value="AstE_AspA_cat"/>
    <property type="match status" value="1"/>
</dbReference>
<accession>A0A420EG82</accession>
<evidence type="ECO:0000256" key="5">
    <source>
        <dbReference type="HAMAP-Rule" id="MF_00767"/>
    </source>
</evidence>
<organism evidence="9 10">
    <name type="scientific">Alginatibacterium sediminis</name>
    <dbReference type="NCBI Taxonomy" id="2164068"/>
    <lineage>
        <taxon>Bacteria</taxon>
        <taxon>Pseudomonadati</taxon>
        <taxon>Pseudomonadota</taxon>
        <taxon>Gammaproteobacteria</taxon>
        <taxon>Alteromonadales</taxon>
        <taxon>Alteromonadaceae</taxon>
        <taxon>Alginatibacterium</taxon>
    </lineage>
</organism>
<feature type="binding site" evidence="5">
    <location>
        <position position="157"/>
    </location>
    <ligand>
        <name>Zn(2+)</name>
        <dbReference type="ChEBI" id="CHEBI:29105"/>
    </ligand>
</feature>
<dbReference type="InterPro" id="IPR050178">
    <property type="entry name" value="AspA/AstE_fam"/>
</dbReference>
<dbReference type="GO" id="GO:0009017">
    <property type="term" value="F:succinylglutamate desuccinylase activity"/>
    <property type="evidence" value="ECO:0007669"/>
    <property type="project" value="UniProtKB-UniRule"/>
</dbReference>
<dbReference type="EMBL" id="RAQO01000004">
    <property type="protein sequence ID" value="RKF19715.1"/>
    <property type="molecule type" value="Genomic_DNA"/>
</dbReference>
<comment type="function">
    <text evidence="5">Transforms N(2)-succinylglutamate into succinate and glutamate.</text>
</comment>
<dbReference type="InterPro" id="IPR016681">
    <property type="entry name" value="SuccinylGlu_desuccinylase"/>
</dbReference>
<dbReference type="Pfam" id="PF04952">
    <property type="entry name" value="AstE_AspA_hybrid"/>
    <property type="match status" value="1"/>
</dbReference>
<dbReference type="RefSeq" id="WP_120353720.1">
    <property type="nucleotide sequence ID" value="NZ_RAQO01000004.1"/>
</dbReference>
<feature type="binding site" evidence="5">
    <location>
        <position position="65"/>
    </location>
    <ligand>
        <name>Zn(2+)</name>
        <dbReference type="ChEBI" id="CHEBI:29105"/>
    </ligand>
</feature>
<comment type="catalytic activity">
    <reaction evidence="5">
        <text>N-succinyl-L-glutamate + H2O = L-glutamate + succinate</text>
        <dbReference type="Rhea" id="RHEA:15169"/>
        <dbReference type="ChEBI" id="CHEBI:15377"/>
        <dbReference type="ChEBI" id="CHEBI:29985"/>
        <dbReference type="ChEBI" id="CHEBI:30031"/>
        <dbReference type="ChEBI" id="CHEBI:58763"/>
        <dbReference type="EC" id="3.5.1.96"/>
    </reaction>
</comment>
<evidence type="ECO:0000259" key="8">
    <source>
        <dbReference type="Pfam" id="PF24827"/>
    </source>
</evidence>
<evidence type="ECO:0000256" key="3">
    <source>
        <dbReference type="ARBA" id="ARBA00022801"/>
    </source>
</evidence>
<comment type="pathway">
    <text evidence="5">Amino-acid degradation; L-arginine degradation via AST pathway; L-glutamate and succinate from L-arginine: step 5/5.</text>
</comment>
<comment type="caution">
    <text evidence="9">The sequence shown here is derived from an EMBL/GenBank/DDBJ whole genome shotgun (WGS) entry which is preliminary data.</text>
</comment>
<dbReference type="GO" id="GO:0016788">
    <property type="term" value="F:hydrolase activity, acting on ester bonds"/>
    <property type="evidence" value="ECO:0007669"/>
    <property type="project" value="UniProtKB-UniRule"/>
</dbReference>
<dbReference type="GO" id="GO:0019544">
    <property type="term" value="P:L-arginine catabolic process to L-glutamate"/>
    <property type="evidence" value="ECO:0007669"/>
    <property type="project" value="UniProtKB-UniRule"/>
</dbReference>
<comment type="similarity">
    <text evidence="5">Belongs to the AspA/AstE family. Succinylglutamate desuccinylase subfamily.</text>
</comment>
<feature type="binding site" evidence="5">
    <location>
        <position position="62"/>
    </location>
    <ligand>
        <name>Zn(2+)</name>
        <dbReference type="ChEBI" id="CHEBI:29105"/>
    </ligand>
</feature>
<dbReference type="Proteomes" id="UP000286482">
    <property type="component" value="Unassembled WGS sequence"/>
</dbReference>
<dbReference type="AlphaFoldDB" id="A0A420EG82"/>
<name>A0A420EG82_9ALTE</name>
<keyword evidence="4 5" id="KW-0862">Zinc</keyword>